<evidence type="ECO:0000256" key="4">
    <source>
        <dbReference type="ARBA" id="ARBA00022777"/>
    </source>
</evidence>
<dbReference type="InterPro" id="IPR000719">
    <property type="entry name" value="Prot_kinase_dom"/>
</dbReference>
<dbReference type="PROSITE" id="PS50011">
    <property type="entry name" value="PROTEIN_KINASE_DOM"/>
    <property type="match status" value="1"/>
</dbReference>
<keyword evidence="4" id="KW-0418">Kinase</keyword>
<dbReference type="AlphaFoldDB" id="X1NP29"/>
<dbReference type="SUPFAM" id="SSF56112">
    <property type="entry name" value="Protein kinase-like (PK-like)"/>
    <property type="match status" value="1"/>
</dbReference>
<sequence>LFEDLKGNENSFLRFQREAQAAASLNHPNIVTIFDFGLQDNSYPFLVMDYLQGDNLKDVIDKRGRLPLYRAFPILIQTAEALAHAHSRGILHRDIKPDNIILLQTNVAKDIVKIVDFGIAKRINERRSDKLTMDGQVVGTPAFMSPEQILNANLDARSDIYSFGVLTFNLVTGVLPIIGRTPVETMSGHVSNEPLTLAAACPGVSFPQSLQDLIKKMMKKYPDERYRSMDDVRAELEWLSKAYK</sequence>
<comment type="caution">
    <text evidence="7">The sequence shown here is derived from an EMBL/GenBank/DDBJ whole genome shotgun (WGS) entry which is preliminary data.</text>
</comment>
<dbReference type="InterPro" id="IPR008271">
    <property type="entry name" value="Ser/Thr_kinase_AS"/>
</dbReference>
<dbReference type="EMBL" id="BARV01016949">
    <property type="protein sequence ID" value="GAI31951.1"/>
    <property type="molecule type" value="Genomic_DNA"/>
</dbReference>
<keyword evidence="5" id="KW-0067">ATP-binding</keyword>
<protein>
    <recommendedName>
        <fullName evidence="6">Protein kinase domain-containing protein</fullName>
    </recommendedName>
</protein>
<organism evidence="7">
    <name type="scientific">marine sediment metagenome</name>
    <dbReference type="NCBI Taxonomy" id="412755"/>
    <lineage>
        <taxon>unclassified sequences</taxon>
        <taxon>metagenomes</taxon>
        <taxon>ecological metagenomes</taxon>
    </lineage>
</organism>
<dbReference type="GO" id="GO:0005524">
    <property type="term" value="F:ATP binding"/>
    <property type="evidence" value="ECO:0007669"/>
    <property type="project" value="UniProtKB-KW"/>
</dbReference>
<gene>
    <name evidence="7" type="ORF">S06H3_28975</name>
</gene>
<keyword evidence="1" id="KW-0723">Serine/threonine-protein kinase</keyword>
<dbReference type="FunFam" id="1.10.510.10:FF:000021">
    <property type="entry name" value="Serine/threonine protein kinase"/>
    <property type="match status" value="1"/>
</dbReference>
<dbReference type="PIRSF" id="PIRSF000654">
    <property type="entry name" value="Integrin-linked_kinase"/>
    <property type="match status" value="1"/>
</dbReference>
<dbReference type="Gene3D" id="3.30.200.20">
    <property type="entry name" value="Phosphorylase Kinase, domain 1"/>
    <property type="match status" value="1"/>
</dbReference>
<evidence type="ECO:0000313" key="7">
    <source>
        <dbReference type="EMBL" id="GAI31951.1"/>
    </source>
</evidence>
<evidence type="ECO:0000256" key="2">
    <source>
        <dbReference type="ARBA" id="ARBA00022679"/>
    </source>
</evidence>
<name>X1NP29_9ZZZZ</name>
<dbReference type="PROSITE" id="PS00108">
    <property type="entry name" value="PROTEIN_KINASE_ST"/>
    <property type="match status" value="1"/>
</dbReference>
<proteinExistence type="predicted"/>
<keyword evidence="3" id="KW-0547">Nucleotide-binding</keyword>
<accession>X1NP29</accession>
<evidence type="ECO:0000256" key="5">
    <source>
        <dbReference type="ARBA" id="ARBA00022840"/>
    </source>
</evidence>
<evidence type="ECO:0000256" key="3">
    <source>
        <dbReference type="ARBA" id="ARBA00022741"/>
    </source>
</evidence>
<dbReference type="CDD" id="cd14014">
    <property type="entry name" value="STKc_PknB_like"/>
    <property type="match status" value="1"/>
</dbReference>
<feature type="non-terminal residue" evidence="7">
    <location>
        <position position="1"/>
    </location>
</feature>
<reference evidence="7" key="1">
    <citation type="journal article" date="2014" name="Front. Microbiol.">
        <title>High frequency of phylogenetically diverse reductive dehalogenase-homologous genes in deep subseafloor sedimentary metagenomes.</title>
        <authorList>
            <person name="Kawai M."/>
            <person name="Futagami T."/>
            <person name="Toyoda A."/>
            <person name="Takaki Y."/>
            <person name="Nishi S."/>
            <person name="Hori S."/>
            <person name="Arai W."/>
            <person name="Tsubouchi T."/>
            <person name="Morono Y."/>
            <person name="Uchiyama I."/>
            <person name="Ito T."/>
            <person name="Fujiyama A."/>
            <person name="Inagaki F."/>
            <person name="Takami H."/>
        </authorList>
    </citation>
    <scope>NUCLEOTIDE SEQUENCE</scope>
    <source>
        <strain evidence="7">Expedition CK06-06</strain>
    </source>
</reference>
<feature type="domain" description="Protein kinase" evidence="6">
    <location>
        <begin position="1"/>
        <end position="239"/>
    </location>
</feature>
<keyword evidence="2" id="KW-0808">Transferase</keyword>
<dbReference type="Gene3D" id="1.10.510.10">
    <property type="entry name" value="Transferase(Phosphotransferase) domain 1"/>
    <property type="match status" value="1"/>
</dbReference>
<evidence type="ECO:0000259" key="6">
    <source>
        <dbReference type="PROSITE" id="PS50011"/>
    </source>
</evidence>
<dbReference type="PANTHER" id="PTHR43289">
    <property type="entry name" value="MITOGEN-ACTIVATED PROTEIN KINASE KINASE KINASE 20-RELATED"/>
    <property type="match status" value="1"/>
</dbReference>
<dbReference type="PANTHER" id="PTHR43289:SF6">
    <property type="entry name" value="SERINE_THREONINE-PROTEIN KINASE NEKL-3"/>
    <property type="match status" value="1"/>
</dbReference>
<dbReference type="InterPro" id="IPR011009">
    <property type="entry name" value="Kinase-like_dom_sf"/>
</dbReference>
<dbReference type="Pfam" id="PF00069">
    <property type="entry name" value="Pkinase"/>
    <property type="match status" value="1"/>
</dbReference>
<evidence type="ECO:0000256" key="1">
    <source>
        <dbReference type="ARBA" id="ARBA00022527"/>
    </source>
</evidence>
<dbReference type="SMART" id="SM00220">
    <property type="entry name" value="S_TKc"/>
    <property type="match status" value="1"/>
</dbReference>
<dbReference type="GO" id="GO:0004674">
    <property type="term" value="F:protein serine/threonine kinase activity"/>
    <property type="evidence" value="ECO:0007669"/>
    <property type="project" value="UniProtKB-KW"/>
</dbReference>